<keyword evidence="1" id="KW-0472">Membrane</keyword>
<keyword evidence="1" id="KW-1133">Transmembrane helix</keyword>
<name>F4Q923_CACFS</name>
<organism evidence="2 3">
    <name type="scientific">Cavenderia fasciculata</name>
    <name type="common">Slime mold</name>
    <name type="synonym">Dictyostelium fasciculatum</name>
    <dbReference type="NCBI Taxonomy" id="261658"/>
    <lineage>
        <taxon>Eukaryota</taxon>
        <taxon>Amoebozoa</taxon>
        <taxon>Evosea</taxon>
        <taxon>Eumycetozoa</taxon>
        <taxon>Dictyostelia</taxon>
        <taxon>Acytosteliales</taxon>
        <taxon>Cavenderiaceae</taxon>
        <taxon>Cavenderia</taxon>
    </lineage>
</organism>
<dbReference type="KEGG" id="dfa:DFA_10018"/>
<dbReference type="Proteomes" id="UP000007797">
    <property type="component" value="Unassembled WGS sequence"/>
</dbReference>
<keyword evidence="1" id="KW-0812">Transmembrane</keyword>
<dbReference type="EMBL" id="GL883026">
    <property type="protein sequence ID" value="EGG15192.1"/>
    <property type="molecule type" value="Genomic_DNA"/>
</dbReference>
<gene>
    <name evidence="2" type="ORF">DFA_10018</name>
</gene>
<protein>
    <submittedName>
        <fullName evidence="2">Uncharacterized protein</fullName>
    </submittedName>
</protein>
<sequence length="31" mass="3408">MSGMCLGLDYFVRRLLAMAVVVWLTSLACST</sequence>
<evidence type="ECO:0000256" key="1">
    <source>
        <dbReference type="SAM" id="Phobius"/>
    </source>
</evidence>
<proteinExistence type="predicted"/>
<evidence type="ECO:0000313" key="2">
    <source>
        <dbReference type="EMBL" id="EGG15192.1"/>
    </source>
</evidence>
<keyword evidence="3" id="KW-1185">Reference proteome</keyword>
<dbReference type="AlphaFoldDB" id="F4Q923"/>
<feature type="transmembrane region" description="Helical" evidence="1">
    <location>
        <begin position="12"/>
        <end position="30"/>
    </location>
</feature>
<dbReference type="GeneID" id="14867573"/>
<accession>F4Q923</accession>
<reference evidence="3" key="1">
    <citation type="journal article" date="2011" name="Genome Res.">
        <title>Phylogeny-wide analysis of social amoeba genomes highlights ancient origins for complex intercellular communication.</title>
        <authorList>
            <person name="Heidel A.J."/>
            <person name="Lawal H.M."/>
            <person name="Felder M."/>
            <person name="Schilde C."/>
            <person name="Helps N.R."/>
            <person name="Tunggal B."/>
            <person name="Rivero F."/>
            <person name="John U."/>
            <person name="Schleicher M."/>
            <person name="Eichinger L."/>
            <person name="Platzer M."/>
            <person name="Noegel A.A."/>
            <person name="Schaap P."/>
            <person name="Gloeckner G."/>
        </authorList>
    </citation>
    <scope>NUCLEOTIDE SEQUENCE [LARGE SCALE GENOMIC DNA]</scope>
    <source>
        <strain evidence="3">SH3</strain>
    </source>
</reference>
<evidence type="ECO:0000313" key="3">
    <source>
        <dbReference type="Proteomes" id="UP000007797"/>
    </source>
</evidence>
<dbReference type="RefSeq" id="XP_004351912.1">
    <property type="nucleotide sequence ID" value="XM_004351860.1"/>
</dbReference>